<evidence type="ECO:0000313" key="1">
    <source>
        <dbReference type="EMBL" id="MBF4275028.1"/>
    </source>
</evidence>
<dbReference type="RefSeq" id="WP_214655257.1">
    <property type="nucleotide sequence ID" value="NZ_RDOM01000790.1"/>
</dbReference>
<evidence type="ECO:0000313" key="2">
    <source>
        <dbReference type="Proteomes" id="UP000722957"/>
    </source>
</evidence>
<dbReference type="EMBL" id="RDOM01000790">
    <property type="protein sequence ID" value="MBF4275028.1"/>
    <property type="molecule type" value="Genomic_DNA"/>
</dbReference>
<accession>A0ABD4KU11</accession>
<dbReference type="AlphaFoldDB" id="A0ABD4KU11"/>
<dbReference type="InterPro" id="IPR038763">
    <property type="entry name" value="DHH_sf"/>
</dbReference>
<organism evidence="1 2">
    <name type="scientific">Vibrio anguillarum</name>
    <name type="common">Listonella anguillarum</name>
    <dbReference type="NCBI Taxonomy" id="55601"/>
    <lineage>
        <taxon>Bacteria</taxon>
        <taxon>Pseudomonadati</taxon>
        <taxon>Pseudomonadota</taxon>
        <taxon>Gammaproteobacteria</taxon>
        <taxon>Vibrionales</taxon>
        <taxon>Vibrionaceae</taxon>
        <taxon>Vibrio</taxon>
    </lineage>
</organism>
<protein>
    <submittedName>
        <fullName evidence="1">Phosphohydrolase</fullName>
    </submittedName>
</protein>
<dbReference type="Proteomes" id="UP000722957">
    <property type="component" value="Unassembled WGS sequence"/>
</dbReference>
<reference evidence="1 2" key="1">
    <citation type="journal article" date="2021" name="PeerJ">
        <title>Analysis of 44 Vibrio anguillarum genomes reveals high genetic diversity.</title>
        <authorList>
            <person name="Hansen M.J."/>
            <person name="Dalsgaard I."/>
        </authorList>
    </citation>
    <scope>NUCLEOTIDE SEQUENCE [LARGE SCALE GENOMIC DNA]</scope>
    <source>
        <strain evidence="1 2">17-16730-2A</strain>
    </source>
</reference>
<feature type="non-terminal residue" evidence="1">
    <location>
        <position position="1"/>
    </location>
</feature>
<name>A0ABD4KU11_VIBAN</name>
<gene>
    <name evidence="1" type="ORF">EAY07_24080</name>
</gene>
<proteinExistence type="predicted"/>
<dbReference type="SUPFAM" id="SSF64182">
    <property type="entry name" value="DHH phosphoesterases"/>
    <property type="match status" value="1"/>
</dbReference>
<feature type="non-terminal residue" evidence="1">
    <location>
        <position position="75"/>
    </location>
</feature>
<comment type="caution">
    <text evidence="1">The sequence shown here is derived from an EMBL/GenBank/DDBJ whole genome shotgun (WGS) entry which is preliminary data.</text>
</comment>
<sequence length="75" mass="8290">ICIYHANCCDGMAAAWVVHQAINENNDVEFIAASYQGELPDVTDAHAIIVDFSFKKDDMKELASKAKSITVIDHH</sequence>